<dbReference type="EMBL" id="JBBCAQ010000033">
    <property type="protein sequence ID" value="KAK7582107.1"/>
    <property type="molecule type" value="Genomic_DNA"/>
</dbReference>
<comment type="caution">
    <text evidence="1">The sequence shown here is derived from an EMBL/GenBank/DDBJ whole genome shotgun (WGS) entry which is preliminary data.</text>
</comment>
<accession>A0AAN9TD02</accession>
<dbReference type="PANTHER" id="PTHR33939:SF1">
    <property type="entry name" value="DUF4371 DOMAIN-CONTAINING PROTEIN"/>
    <property type="match status" value="1"/>
</dbReference>
<reference evidence="1 2" key="1">
    <citation type="submission" date="2024-03" db="EMBL/GenBank/DDBJ databases">
        <title>Adaptation during the transition from Ophiocordyceps entomopathogen to insect associate is accompanied by gene loss and intensified selection.</title>
        <authorList>
            <person name="Ward C.M."/>
            <person name="Onetto C.A."/>
            <person name="Borneman A.R."/>
        </authorList>
    </citation>
    <scope>NUCLEOTIDE SEQUENCE [LARGE SCALE GENOMIC DNA]</scope>
    <source>
        <strain evidence="1">AWRI1</strain>
        <tissue evidence="1">Single Adult Female</tissue>
    </source>
</reference>
<evidence type="ECO:0000313" key="2">
    <source>
        <dbReference type="Proteomes" id="UP001367676"/>
    </source>
</evidence>
<dbReference type="AlphaFoldDB" id="A0AAN9TD02"/>
<sequence>MKPTAVDDTSKSLIRRKVHEFFRNNVLPTVSKIEAAIRDDPDLPTLGRTTVYKVLKNLQFKFVKRQNKSILMERDDLVTWRRKYLRQIRHHCSMGRTIYYTDETWINAGQTVTKVWSDCTVTSTRQAHLKGLSTGVKNPCGKGSRLIIVHIGSSKGFVANGWYVFESKKSGDYHEEMNGTVYEDWLKDVLPDLEPNSVIVLDNASYHSQKINKIYTYTAQLCSHTTGYQYKLLC</sequence>
<organism evidence="1 2">
    <name type="scientific">Parthenolecanium corni</name>
    <dbReference type="NCBI Taxonomy" id="536013"/>
    <lineage>
        <taxon>Eukaryota</taxon>
        <taxon>Metazoa</taxon>
        <taxon>Ecdysozoa</taxon>
        <taxon>Arthropoda</taxon>
        <taxon>Hexapoda</taxon>
        <taxon>Insecta</taxon>
        <taxon>Pterygota</taxon>
        <taxon>Neoptera</taxon>
        <taxon>Paraneoptera</taxon>
        <taxon>Hemiptera</taxon>
        <taxon>Sternorrhyncha</taxon>
        <taxon>Coccoidea</taxon>
        <taxon>Coccidae</taxon>
        <taxon>Parthenolecanium</taxon>
    </lineage>
</organism>
<dbReference type="Proteomes" id="UP001367676">
    <property type="component" value="Unassembled WGS sequence"/>
</dbReference>
<gene>
    <name evidence="1" type="ORF">V9T40_013552</name>
</gene>
<protein>
    <recommendedName>
        <fullName evidence="3">Tc1-like transposase DDE domain-containing protein</fullName>
    </recommendedName>
</protein>
<dbReference type="Gene3D" id="3.30.420.10">
    <property type="entry name" value="Ribonuclease H-like superfamily/Ribonuclease H"/>
    <property type="match status" value="1"/>
</dbReference>
<dbReference type="InterPro" id="IPR036397">
    <property type="entry name" value="RNaseH_sf"/>
</dbReference>
<proteinExistence type="predicted"/>
<dbReference type="PANTHER" id="PTHR33939">
    <property type="entry name" value="PROTEIN CBG22215"/>
    <property type="match status" value="1"/>
</dbReference>
<dbReference type="GO" id="GO:0003676">
    <property type="term" value="F:nucleic acid binding"/>
    <property type="evidence" value="ECO:0007669"/>
    <property type="project" value="InterPro"/>
</dbReference>
<evidence type="ECO:0008006" key="3">
    <source>
        <dbReference type="Google" id="ProtNLM"/>
    </source>
</evidence>
<name>A0AAN9TD02_9HEMI</name>
<evidence type="ECO:0000313" key="1">
    <source>
        <dbReference type="EMBL" id="KAK7582107.1"/>
    </source>
</evidence>
<keyword evidence="2" id="KW-1185">Reference proteome</keyword>